<sequence>MGVDADTAGKLSPSGGDSEEATTTVDEFQLTELDGTEDYEGAVAERDDDADPASKTKGRIRSPLLLGLIAGLVSLAAVSSVSIWLGYQNHESRLLDSERERYLEVARQGAVNLTTIDHQQADTDIQRILDAATGQFYDDFVQRSQPFVDVVKNSQSTSQGTVTEAGLESFSGEEAQAIVAVSVTTSVAGAPEQQARSWRMRLTVQKSGEDLKISNVGFVA</sequence>
<gene>
    <name evidence="5" type="ORF">MDUV_20530</name>
</gene>
<feature type="transmembrane region" description="Helical" evidence="4">
    <location>
        <begin position="64"/>
        <end position="87"/>
    </location>
</feature>
<feature type="region of interest" description="Disordered" evidence="3">
    <location>
        <begin position="1"/>
        <end position="57"/>
    </location>
</feature>
<reference evidence="5 6" key="1">
    <citation type="journal article" date="2019" name="Emerg. Microbes Infect.">
        <title>Comprehensive subspecies identification of 175 nontuberculous mycobacteria species based on 7547 genomic profiles.</title>
        <authorList>
            <person name="Matsumoto Y."/>
            <person name="Kinjo T."/>
            <person name="Motooka D."/>
            <person name="Nabeya D."/>
            <person name="Jung N."/>
            <person name="Uechi K."/>
            <person name="Horii T."/>
            <person name="Iida T."/>
            <person name="Fujita J."/>
            <person name="Nakamura S."/>
        </authorList>
    </citation>
    <scope>NUCLEOTIDE SEQUENCE [LARGE SCALE GENOMIC DNA]</scope>
    <source>
        <strain evidence="5 6">JCM 6396</strain>
    </source>
</reference>
<keyword evidence="2 4" id="KW-0472">Membrane</keyword>
<evidence type="ECO:0000256" key="4">
    <source>
        <dbReference type="SAM" id="Phobius"/>
    </source>
</evidence>
<keyword evidence="4" id="KW-1133">Transmembrane helix</keyword>
<dbReference type="Proteomes" id="UP000467006">
    <property type="component" value="Chromosome"/>
</dbReference>
<dbReference type="GO" id="GO:0016020">
    <property type="term" value="C:membrane"/>
    <property type="evidence" value="ECO:0007669"/>
    <property type="project" value="UniProtKB-SubCell"/>
</dbReference>
<accession>A0A7I7JZJ7</accession>
<feature type="compositionally biased region" description="Acidic residues" evidence="3">
    <location>
        <begin position="34"/>
        <end position="51"/>
    </location>
</feature>
<dbReference type="AlphaFoldDB" id="A0A7I7JZJ7"/>
<name>A0A7I7JZJ7_9MYCO</name>
<protein>
    <submittedName>
        <fullName evidence="5">Mce associated membrane protein</fullName>
    </submittedName>
</protein>
<dbReference type="PANTHER" id="PTHR37042">
    <property type="entry name" value="OUTER MEMBRANE PROTEIN RV1973"/>
    <property type="match status" value="1"/>
</dbReference>
<dbReference type="RefSeq" id="WP_098003124.1">
    <property type="nucleotide sequence ID" value="NZ_AP022563.1"/>
</dbReference>
<keyword evidence="6" id="KW-1185">Reference proteome</keyword>
<evidence type="ECO:0000256" key="2">
    <source>
        <dbReference type="ARBA" id="ARBA00023136"/>
    </source>
</evidence>
<organism evidence="5 6">
    <name type="scientific">Mycolicibacterium duvalii</name>
    <dbReference type="NCBI Taxonomy" id="39688"/>
    <lineage>
        <taxon>Bacteria</taxon>
        <taxon>Bacillati</taxon>
        <taxon>Actinomycetota</taxon>
        <taxon>Actinomycetes</taxon>
        <taxon>Mycobacteriales</taxon>
        <taxon>Mycobacteriaceae</taxon>
        <taxon>Mycolicibacterium</taxon>
    </lineage>
</organism>
<evidence type="ECO:0000313" key="6">
    <source>
        <dbReference type="Proteomes" id="UP000467006"/>
    </source>
</evidence>
<dbReference type="EMBL" id="AP022563">
    <property type="protein sequence ID" value="BBX17193.1"/>
    <property type="molecule type" value="Genomic_DNA"/>
</dbReference>
<evidence type="ECO:0000256" key="1">
    <source>
        <dbReference type="ARBA" id="ARBA00004370"/>
    </source>
</evidence>
<comment type="subcellular location">
    <subcellularLocation>
        <location evidence="1">Membrane</location>
    </subcellularLocation>
</comment>
<keyword evidence="4" id="KW-0812">Transmembrane</keyword>
<proteinExistence type="predicted"/>
<dbReference type="KEGG" id="mdu:MDUV_20530"/>
<evidence type="ECO:0000313" key="5">
    <source>
        <dbReference type="EMBL" id="BBX17193.1"/>
    </source>
</evidence>
<dbReference type="OrthoDB" id="4774723at2"/>
<evidence type="ECO:0000256" key="3">
    <source>
        <dbReference type="SAM" id="MobiDB-lite"/>
    </source>
</evidence>
<dbReference type="PANTHER" id="PTHR37042:SF4">
    <property type="entry name" value="OUTER MEMBRANE PROTEIN RV1973"/>
    <property type="match status" value="1"/>
</dbReference>